<dbReference type="CDD" id="cd03124">
    <property type="entry name" value="alpha_CA_prokaryotic_like"/>
    <property type="match status" value="1"/>
</dbReference>
<dbReference type="PANTHER" id="PTHR18952">
    <property type="entry name" value="CARBONIC ANHYDRASE"/>
    <property type="match status" value="1"/>
</dbReference>
<keyword evidence="3 6" id="KW-0479">Metal-binding</keyword>
<dbReference type="AlphaFoldDB" id="A0AAW2ULY4"/>
<feature type="domain" description="Alpha-carbonic anhydrase" evidence="7">
    <location>
        <begin position="12"/>
        <end position="195"/>
    </location>
</feature>
<keyword evidence="4 6" id="KW-0862">Zinc</keyword>
<comment type="caution">
    <text evidence="8">The sequence shown here is derived from an EMBL/GenBank/DDBJ whole genome shotgun (WGS) entry which is preliminary data.</text>
</comment>
<accession>A0AAW2ULY4</accession>
<evidence type="ECO:0000256" key="5">
    <source>
        <dbReference type="ARBA" id="ARBA00023239"/>
    </source>
</evidence>
<dbReference type="PROSITE" id="PS00162">
    <property type="entry name" value="ALPHA_CA_1"/>
    <property type="match status" value="1"/>
</dbReference>
<reference evidence="8" key="1">
    <citation type="submission" date="2020-06" db="EMBL/GenBank/DDBJ databases">
        <authorList>
            <person name="Li T."/>
            <person name="Hu X."/>
            <person name="Zhang T."/>
            <person name="Song X."/>
            <person name="Zhang H."/>
            <person name="Dai N."/>
            <person name="Sheng W."/>
            <person name="Hou X."/>
            <person name="Wei L."/>
        </authorList>
    </citation>
    <scope>NUCLEOTIDE SEQUENCE</scope>
    <source>
        <strain evidence="8">G02</strain>
        <tissue evidence="8">Leaf</tissue>
    </source>
</reference>
<evidence type="ECO:0000259" key="7">
    <source>
        <dbReference type="PROSITE" id="PS51144"/>
    </source>
</evidence>
<evidence type="ECO:0000256" key="6">
    <source>
        <dbReference type="RuleBase" id="RU367011"/>
    </source>
</evidence>
<dbReference type="Gene3D" id="3.10.200.10">
    <property type="entry name" value="Alpha carbonic anhydrase"/>
    <property type="match status" value="1"/>
</dbReference>
<dbReference type="InterPro" id="IPR001148">
    <property type="entry name" value="CA_dom"/>
</dbReference>
<dbReference type="GO" id="GO:0004089">
    <property type="term" value="F:carbonate dehydratase activity"/>
    <property type="evidence" value="ECO:0007669"/>
    <property type="project" value="UniProtKB-UniRule"/>
</dbReference>
<comment type="catalytic activity">
    <reaction evidence="6">
        <text>hydrogencarbonate + H(+) = CO2 + H2O</text>
        <dbReference type="Rhea" id="RHEA:10748"/>
        <dbReference type="ChEBI" id="CHEBI:15377"/>
        <dbReference type="ChEBI" id="CHEBI:15378"/>
        <dbReference type="ChEBI" id="CHEBI:16526"/>
        <dbReference type="ChEBI" id="CHEBI:17544"/>
        <dbReference type="EC" id="4.2.1.1"/>
    </reaction>
</comment>
<dbReference type="SUPFAM" id="SSF51069">
    <property type="entry name" value="Carbonic anhydrase"/>
    <property type="match status" value="1"/>
</dbReference>
<evidence type="ECO:0000313" key="8">
    <source>
        <dbReference type="EMBL" id="KAL0418221.1"/>
    </source>
</evidence>
<comment type="function">
    <text evidence="6">Reversible hydration of carbon dioxide.</text>
</comment>
<dbReference type="InterPro" id="IPR036398">
    <property type="entry name" value="CA_dom_sf"/>
</dbReference>
<protein>
    <recommendedName>
        <fullName evidence="2 6">Carbonic anhydrase</fullName>
        <ecNumber evidence="2 6">4.2.1.1</ecNumber>
    </recommendedName>
</protein>
<comment type="cofactor">
    <cofactor evidence="1 6">
        <name>Zn(2+)</name>
        <dbReference type="ChEBI" id="CHEBI:29105"/>
    </cofactor>
</comment>
<dbReference type="GO" id="GO:0006730">
    <property type="term" value="P:one-carbon metabolic process"/>
    <property type="evidence" value="ECO:0007669"/>
    <property type="project" value="TreeGrafter"/>
</dbReference>
<dbReference type="SMART" id="SM01057">
    <property type="entry name" value="Carb_anhydrase"/>
    <property type="match status" value="1"/>
</dbReference>
<dbReference type="GO" id="GO:0008270">
    <property type="term" value="F:zinc ion binding"/>
    <property type="evidence" value="ECO:0007669"/>
    <property type="project" value="UniProtKB-UniRule"/>
</dbReference>
<name>A0AAW2ULY4_SESRA</name>
<dbReference type="InterPro" id="IPR023561">
    <property type="entry name" value="Carbonic_anhydrase_a-class"/>
</dbReference>
<dbReference type="EC" id="4.2.1.1" evidence="2 6"/>
<dbReference type="InterPro" id="IPR041891">
    <property type="entry name" value="Alpha_CA_prokaryot-like"/>
</dbReference>
<dbReference type="InterPro" id="IPR018338">
    <property type="entry name" value="Carbonic_anhydrase_a-class_CS"/>
</dbReference>
<dbReference type="Pfam" id="PF00194">
    <property type="entry name" value="Carb_anhydrase"/>
    <property type="match status" value="1"/>
</dbReference>
<keyword evidence="5 6" id="KW-0456">Lyase</keyword>
<organism evidence="8">
    <name type="scientific">Sesamum radiatum</name>
    <name type="common">Black benniseed</name>
    <dbReference type="NCBI Taxonomy" id="300843"/>
    <lineage>
        <taxon>Eukaryota</taxon>
        <taxon>Viridiplantae</taxon>
        <taxon>Streptophyta</taxon>
        <taxon>Embryophyta</taxon>
        <taxon>Tracheophyta</taxon>
        <taxon>Spermatophyta</taxon>
        <taxon>Magnoliopsida</taxon>
        <taxon>eudicotyledons</taxon>
        <taxon>Gunneridae</taxon>
        <taxon>Pentapetalae</taxon>
        <taxon>asterids</taxon>
        <taxon>lamiids</taxon>
        <taxon>Lamiales</taxon>
        <taxon>Pedaliaceae</taxon>
        <taxon>Sesamum</taxon>
    </lineage>
</organism>
<gene>
    <name evidence="8" type="ORF">Sradi_1235600</name>
</gene>
<evidence type="ECO:0000256" key="1">
    <source>
        <dbReference type="ARBA" id="ARBA00001947"/>
    </source>
</evidence>
<dbReference type="EMBL" id="JACGWJ010000005">
    <property type="protein sequence ID" value="KAL0418221.1"/>
    <property type="molecule type" value="Genomic_DNA"/>
</dbReference>
<evidence type="ECO:0000256" key="3">
    <source>
        <dbReference type="ARBA" id="ARBA00022723"/>
    </source>
</evidence>
<proteinExistence type="inferred from homology"/>
<evidence type="ECO:0000256" key="4">
    <source>
        <dbReference type="ARBA" id="ARBA00022833"/>
    </source>
</evidence>
<evidence type="ECO:0000256" key="2">
    <source>
        <dbReference type="ARBA" id="ARBA00012925"/>
    </source>
</evidence>
<sequence>MFNESSRVDDERGFSYKEDSKIGPTHWGEIRPEWKDCSSGEMQSPIDLLNERVEVVSHLGKLKRSYKPSNTTLINRGHDMMLRWPGGAGHIQINGTLYQLKQCHWHSPSEHTINGMRFDMEVHLVHQSDDNHTAVIGIMYKIGRPDSFLSMVRTVTREQVQLIRNAVHDDSETNARPIQPVHKRVVELYRPRDGN</sequence>
<dbReference type="PROSITE" id="PS51144">
    <property type="entry name" value="ALPHA_CA_2"/>
    <property type="match status" value="1"/>
</dbReference>
<dbReference type="PANTHER" id="PTHR18952:SF257">
    <property type="entry name" value="CARBONIC ANHYDRASE"/>
    <property type="match status" value="1"/>
</dbReference>
<comment type="similarity">
    <text evidence="6">Belongs to the alpha-carbonic anhydrase family.</text>
</comment>
<reference evidence="8" key="2">
    <citation type="journal article" date="2024" name="Plant">
        <title>Genomic evolution and insights into agronomic trait innovations of Sesamum species.</title>
        <authorList>
            <person name="Miao H."/>
            <person name="Wang L."/>
            <person name="Qu L."/>
            <person name="Liu H."/>
            <person name="Sun Y."/>
            <person name="Le M."/>
            <person name="Wang Q."/>
            <person name="Wei S."/>
            <person name="Zheng Y."/>
            <person name="Lin W."/>
            <person name="Duan Y."/>
            <person name="Cao H."/>
            <person name="Xiong S."/>
            <person name="Wang X."/>
            <person name="Wei L."/>
            <person name="Li C."/>
            <person name="Ma Q."/>
            <person name="Ju M."/>
            <person name="Zhao R."/>
            <person name="Li G."/>
            <person name="Mu C."/>
            <person name="Tian Q."/>
            <person name="Mei H."/>
            <person name="Zhang T."/>
            <person name="Gao T."/>
            <person name="Zhang H."/>
        </authorList>
    </citation>
    <scope>NUCLEOTIDE SEQUENCE</scope>
    <source>
        <strain evidence="8">G02</strain>
    </source>
</reference>